<dbReference type="eggNOG" id="COG1686">
    <property type="taxonomic scope" value="Bacteria"/>
</dbReference>
<keyword evidence="7" id="KW-0732">Signal</keyword>
<dbReference type="PANTHER" id="PTHR21581">
    <property type="entry name" value="D-ALANYL-D-ALANINE CARBOXYPEPTIDASE"/>
    <property type="match status" value="1"/>
</dbReference>
<evidence type="ECO:0000313" key="17">
    <source>
        <dbReference type="EMBL" id="KEZ88915.1"/>
    </source>
</evidence>
<dbReference type="SUPFAM" id="SSF56601">
    <property type="entry name" value="beta-lactamase/transpeptidase-like"/>
    <property type="match status" value="1"/>
</dbReference>
<comment type="pathway">
    <text evidence="2">Cell wall biogenesis; peptidoglycan biosynthesis.</text>
</comment>
<dbReference type="UniPathway" id="UPA00219"/>
<feature type="binding site" evidence="14">
    <location>
        <position position="221"/>
    </location>
    <ligand>
        <name>substrate</name>
    </ligand>
</feature>
<dbReference type="PANTHER" id="PTHR21581:SF33">
    <property type="entry name" value="D-ALANYL-D-ALANINE CARBOXYPEPTIDASE DACB"/>
    <property type="match status" value="1"/>
</dbReference>
<dbReference type="GO" id="GO:0009252">
    <property type="term" value="P:peptidoglycan biosynthetic process"/>
    <property type="evidence" value="ECO:0007669"/>
    <property type="project" value="UniProtKB-UniPathway"/>
</dbReference>
<dbReference type="GO" id="GO:0071555">
    <property type="term" value="P:cell wall organization"/>
    <property type="evidence" value="ECO:0007669"/>
    <property type="project" value="UniProtKB-KW"/>
</dbReference>
<feature type="domain" description="Peptidase S11 D-Ala-D-Ala carboxypeptidase A C-terminal" evidence="16">
    <location>
        <begin position="268"/>
        <end position="356"/>
    </location>
</feature>
<evidence type="ECO:0000256" key="6">
    <source>
        <dbReference type="ARBA" id="ARBA00022670"/>
    </source>
</evidence>
<feature type="active site" description="Acyl-ester intermediate" evidence="13">
    <location>
        <position position="60"/>
    </location>
</feature>
<dbReference type="STRING" id="318464.IO99_01790"/>
<dbReference type="RefSeq" id="WP_035129405.1">
    <property type="nucleotide sequence ID" value="NZ_JPMD01000001.1"/>
</dbReference>
<dbReference type="AlphaFoldDB" id="A0A084JIY1"/>
<evidence type="ECO:0000259" key="16">
    <source>
        <dbReference type="SMART" id="SM00936"/>
    </source>
</evidence>
<comment type="caution">
    <text evidence="17">The sequence shown here is derived from an EMBL/GenBank/DDBJ whole genome shotgun (WGS) entry which is preliminary data.</text>
</comment>
<evidence type="ECO:0000256" key="15">
    <source>
        <dbReference type="RuleBase" id="RU004016"/>
    </source>
</evidence>
<dbReference type="SUPFAM" id="SSF69189">
    <property type="entry name" value="Penicillin-binding protein associated domain"/>
    <property type="match status" value="1"/>
</dbReference>
<dbReference type="InterPro" id="IPR012907">
    <property type="entry name" value="Peptidase_S11_C"/>
</dbReference>
<evidence type="ECO:0000256" key="4">
    <source>
        <dbReference type="ARBA" id="ARBA00012448"/>
    </source>
</evidence>
<dbReference type="Gene3D" id="3.40.710.10">
    <property type="entry name" value="DD-peptidase/beta-lactamase superfamily"/>
    <property type="match status" value="1"/>
</dbReference>
<proteinExistence type="inferred from homology"/>
<comment type="function">
    <text evidence="1">Removes C-terminal D-alanyl residues from sugar-peptide cell wall precursors.</text>
</comment>
<dbReference type="GO" id="GO:0009002">
    <property type="term" value="F:serine-type D-Ala-D-Ala carboxypeptidase activity"/>
    <property type="evidence" value="ECO:0007669"/>
    <property type="project" value="UniProtKB-EC"/>
</dbReference>
<dbReference type="InterPro" id="IPR001967">
    <property type="entry name" value="Peptidase_S11_N"/>
</dbReference>
<name>A0A084JIY1_9CLOT</name>
<dbReference type="InterPro" id="IPR015956">
    <property type="entry name" value="Peniciliin-bd_prot_C_sf"/>
</dbReference>
<keyword evidence="11" id="KW-0961">Cell wall biogenesis/degradation</keyword>
<gene>
    <name evidence="17" type="ORF">IO99_01790</name>
</gene>
<dbReference type="PRINTS" id="PR00725">
    <property type="entry name" value="DADACBPTASE1"/>
</dbReference>
<organism evidence="17 18">
    <name type="scientific">Clostridium sulfidigenes</name>
    <dbReference type="NCBI Taxonomy" id="318464"/>
    <lineage>
        <taxon>Bacteria</taxon>
        <taxon>Bacillati</taxon>
        <taxon>Bacillota</taxon>
        <taxon>Clostridia</taxon>
        <taxon>Eubacteriales</taxon>
        <taxon>Clostridiaceae</taxon>
        <taxon>Clostridium</taxon>
    </lineage>
</organism>
<dbReference type="Proteomes" id="UP000028542">
    <property type="component" value="Unassembled WGS sequence"/>
</dbReference>
<feature type="active site" description="Proton acceptor" evidence="13">
    <location>
        <position position="63"/>
    </location>
</feature>
<dbReference type="InterPro" id="IPR018044">
    <property type="entry name" value="Peptidase_S11"/>
</dbReference>
<evidence type="ECO:0000256" key="2">
    <source>
        <dbReference type="ARBA" id="ARBA00004752"/>
    </source>
</evidence>
<dbReference type="GO" id="GO:0006508">
    <property type="term" value="P:proteolysis"/>
    <property type="evidence" value="ECO:0007669"/>
    <property type="project" value="UniProtKB-KW"/>
</dbReference>
<sequence length="371" mass="41335">MKRRVCCFLLIFLFIIVSIPMKNVDAAPIRVDAVSAIAIDSATGTILFDQNAHKVIPMASTTKIITALVTLQYGDIDRVVEISKNAASIRGSKVGYKAGDKVTIRELLYGLMLKSGNDCAIAIAEGTSGTVEKFCEVMNEFAVSIGLLDSHFESPHGLDSNSHYSSAYDLAIATKKAKEIEEFNKIVSTKLISGEEGIEFTKQFNNINKLLYSEPNCTGVKTGYTGQAGKCLVSSFKLEKNEIIVVTLNCVPRWKESQRIYEYVKDNYEYKKVIEAGEVIGDIKVKGKDKGIPLVAEEDLIFPVRNEEKIVKDIVLPNYELTTPIRTTDDIGMLTITNELNSKYAITLHPKEDIEKIGIWDYIKYMMNKDE</sequence>
<keyword evidence="6" id="KW-0645">Protease</keyword>
<dbReference type="EMBL" id="JPMD01000001">
    <property type="protein sequence ID" value="KEZ88915.1"/>
    <property type="molecule type" value="Genomic_DNA"/>
</dbReference>
<evidence type="ECO:0000256" key="14">
    <source>
        <dbReference type="PIRSR" id="PIRSR618044-2"/>
    </source>
</evidence>
<keyword evidence="9" id="KW-0133">Cell shape</keyword>
<evidence type="ECO:0000313" key="18">
    <source>
        <dbReference type="Proteomes" id="UP000028542"/>
    </source>
</evidence>
<dbReference type="Pfam" id="PF07943">
    <property type="entry name" value="PBP5_C"/>
    <property type="match status" value="1"/>
</dbReference>
<comment type="similarity">
    <text evidence="3 15">Belongs to the peptidase S11 family.</text>
</comment>
<evidence type="ECO:0000256" key="5">
    <source>
        <dbReference type="ARBA" id="ARBA00022645"/>
    </source>
</evidence>
<evidence type="ECO:0000256" key="3">
    <source>
        <dbReference type="ARBA" id="ARBA00007164"/>
    </source>
</evidence>
<evidence type="ECO:0000256" key="9">
    <source>
        <dbReference type="ARBA" id="ARBA00022960"/>
    </source>
</evidence>
<dbReference type="GO" id="GO:0008360">
    <property type="term" value="P:regulation of cell shape"/>
    <property type="evidence" value="ECO:0007669"/>
    <property type="project" value="UniProtKB-KW"/>
</dbReference>
<keyword evidence="5 17" id="KW-0121">Carboxypeptidase</keyword>
<dbReference type="InterPro" id="IPR037167">
    <property type="entry name" value="Peptidase_S11_C_sf"/>
</dbReference>
<keyword evidence="10" id="KW-0573">Peptidoglycan synthesis</keyword>
<evidence type="ECO:0000256" key="1">
    <source>
        <dbReference type="ARBA" id="ARBA00003217"/>
    </source>
</evidence>
<reference evidence="17 18" key="1">
    <citation type="submission" date="2014-07" db="EMBL/GenBank/DDBJ databases">
        <title>Draft genome of Clostridium sulfidigenes 113A isolated from sediments associated with methane hydrate from Krishna Godavari basin.</title>
        <authorList>
            <person name="Honkalas V.S."/>
            <person name="Dabir A.P."/>
            <person name="Arora P."/>
            <person name="Dhakephalkar P.K."/>
        </authorList>
    </citation>
    <scope>NUCLEOTIDE SEQUENCE [LARGE SCALE GENOMIC DNA]</scope>
    <source>
        <strain evidence="17 18">113A</strain>
    </source>
</reference>
<evidence type="ECO:0000256" key="7">
    <source>
        <dbReference type="ARBA" id="ARBA00022729"/>
    </source>
</evidence>
<feature type="active site" evidence="13">
    <location>
        <position position="115"/>
    </location>
</feature>
<keyword evidence="18" id="KW-1185">Reference proteome</keyword>
<evidence type="ECO:0000256" key="13">
    <source>
        <dbReference type="PIRSR" id="PIRSR618044-1"/>
    </source>
</evidence>
<evidence type="ECO:0000256" key="10">
    <source>
        <dbReference type="ARBA" id="ARBA00022984"/>
    </source>
</evidence>
<dbReference type="SMART" id="SM00936">
    <property type="entry name" value="PBP5_C"/>
    <property type="match status" value="1"/>
</dbReference>
<dbReference type="Pfam" id="PF00768">
    <property type="entry name" value="Peptidase_S11"/>
    <property type="match status" value="1"/>
</dbReference>
<dbReference type="InterPro" id="IPR012338">
    <property type="entry name" value="Beta-lactam/transpept-like"/>
</dbReference>
<comment type="catalytic activity">
    <reaction evidence="12">
        <text>Preferential cleavage: (Ac)2-L-Lys-D-Ala-|-D-Ala. Also transpeptidation of peptidyl-alanyl moieties that are N-acyl substituents of D-alanine.</text>
        <dbReference type="EC" id="3.4.16.4"/>
    </reaction>
</comment>
<evidence type="ECO:0000256" key="8">
    <source>
        <dbReference type="ARBA" id="ARBA00022801"/>
    </source>
</evidence>
<dbReference type="EC" id="3.4.16.4" evidence="4"/>
<keyword evidence="8" id="KW-0378">Hydrolase</keyword>
<evidence type="ECO:0000256" key="12">
    <source>
        <dbReference type="ARBA" id="ARBA00034000"/>
    </source>
</evidence>
<protein>
    <recommendedName>
        <fullName evidence="4">serine-type D-Ala-D-Ala carboxypeptidase</fullName>
        <ecNumber evidence="4">3.4.16.4</ecNumber>
    </recommendedName>
</protein>
<dbReference type="Gene3D" id="2.60.410.10">
    <property type="entry name" value="D-Ala-D-Ala carboxypeptidase, C-terminal domain"/>
    <property type="match status" value="1"/>
</dbReference>
<evidence type="ECO:0000256" key="11">
    <source>
        <dbReference type="ARBA" id="ARBA00023316"/>
    </source>
</evidence>
<accession>A0A084JIY1</accession>